<dbReference type="PANTHER" id="PTHR38626:SF3">
    <property type="entry name" value="PROTEIN CBG09935"/>
    <property type="match status" value="1"/>
</dbReference>
<dbReference type="InterPro" id="IPR040426">
    <property type="entry name" value="C05B5.4-like"/>
</dbReference>
<proteinExistence type="predicted"/>
<dbReference type="EMBL" id="UYRV01020010">
    <property type="protein sequence ID" value="VDK66849.1"/>
    <property type="molecule type" value="Genomic_DNA"/>
</dbReference>
<gene>
    <name evidence="2" type="ORF">CGOC_LOCUS6241</name>
</gene>
<organism evidence="2 3">
    <name type="scientific">Cylicostephanus goldi</name>
    <name type="common">Nematode worm</name>
    <dbReference type="NCBI Taxonomy" id="71465"/>
    <lineage>
        <taxon>Eukaryota</taxon>
        <taxon>Metazoa</taxon>
        <taxon>Ecdysozoa</taxon>
        <taxon>Nematoda</taxon>
        <taxon>Chromadorea</taxon>
        <taxon>Rhabditida</taxon>
        <taxon>Rhabditina</taxon>
        <taxon>Rhabditomorpha</taxon>
        <taxon>Strongyloidea</taxon>
        <taxon>Strongylidae</taxon>
        <taxon>Cylicostephanus</taxon>
    </lineage>
</organism>
<dbReference type="AlphaFoldDB" id="A0A3P6S3W0"/>
<evidence type="ECO:0000313" key="3">
    <source>
        <dbReference type="Proteomes" id="UP000271889"/>
    </source>
</evidence>
<protein>
    <recommendedName>
        <fullName evidence="1">C2 domain-containing protein</fullName>
    </recommendedName>
</protein>
<name>A0A3P6S3W0_CYLGO</name>
<dbReference type="OrthoDB" id="5862752at2759"/>
<dbReference type="PANTHER" id="PTHR38626">
    <property type="entry name" value="SKN-1 DEPENDENT ZYGOTIC TRANSCRIPT-RELATED"/>
    <property type="match status" value="1"/>
</dbReference>
<reference evidence="2 3" key="1">
    <citation type="submission" date="2018-11" db="EMBL/GenBank/DDBJ databases">
        <authorList>
            <consortium name="Pathogen Informatics"/>
        </authorList>
    </citation>
    <scope>NUCLEOTIDE SEQUENCE [LARGE SCALE GENOMIC DNA]</scope>
</reference>
<evidence type="ECO:0000259" key="1">
    <source>
        <dbReference type="Pfam" id="PF25330"/>
    </source>
</evidence>
<sequence length="98" mass="11186">MLLFLALLPLILAESFWMTAELLQVDWREECLTTAGCSHSRFKILKGMLLLNERISISWPVSEDLVQVCKSFPFSFSQRAAFNHFVPLIHPPLSLSHA</sequence>
<accession>A0A3P6S3W0</accession>
<keyword evidence="3" id="KW-1185">Reference proteome</keyword>
<dbReference type="Pfam" id="PF25330">
    <property type="entry name" value="C2_nem"/>
    <property type="match status" value="1"/>
</dbReference>
<evidence type="ECO:0000313" key="2">
    <source>
        <dbReference type="EMBL" id="VDK66849.1"/>
    </source>
</evidence>
<dbReference type="InterPro" id="IPR057569">
    <property type="entry name" value="C2_nem"/>
</dbReference>
<feature type="domain" description="C2" evidence="1">
    <location>
        <begin position="15"/>
        <end position="68"/>
    </location>
</feature>
<dbReference type="Proteomes" id="UP000271889">
    <property type="component" value="Unassembled WGS sequence"/>
</dbReference>